<protein>
    <submittedName>
        <fullName evidence="1">Uncharacterized protein</fullName>
    </submittedName>
</protein>
<comment type="caution">
    <text evidence="1">The sequence shown here is derived from an EMBL/GenBank/DDBJ whole genome shotgun (WGS) entry which is preliminary data.</text>
</comment>
<dbReference type="Proteomes" id="UP000309340">
    <property type="component" value="Unassembled WGS sequence"/>
</dbReference>
<reference evidence="1 2" key="1">
    <citation type="submission" date="2017-03" db="EMBL/GenBank/DDBJ databases">
        <title>Genomes of endolithic fungi from Antarctica.</title>
        <authorList>
            <person name="Coleine C."/>
            <person name="Masonjones S."/>
            <person name="Stajich J.E."/>
        </authorList>
    </citation>
    <scope>NUCLEOTIDE SEQUENCE [LARGE SCALE GENOMIC DNA]</scope>
    <source>
        <strain evidence="1 2">CCFEE 5184</strain>
    </source>
</reference>
<name>A0A4V5NFE2_9PEZI</name>
<evidence type="ECO:0000313" key="2">
    <source>
        <dbReference type="Proteomes" id="UP000309340"/>
    </source>
</evidence>
<sequence>MTATELPFSYVHSAAAFRSAFEHIHNVHHIRLMAAIHANLTTLFRVPEQNHEMRVRVGFAILAHIANSLEDSNVGPMRETFLRKLFGMGEQVLRYLEAAIRRRHQGEGWKGGIAGLREGFEAYGCRRTTSQKEQRHLRHYAVVVSTQTVFGMPVEALRRIAEACEVVLLCAGYAIQVRVQNSGEWHLPIVTRKDKQWEAEMQFYAIKSLQAAAQCFGHKFMRWPVEIRSEKVPGTGVHTGELLDDWVAV</sequence>
<keyword evidence="2" id="KW-1185">Reference proteome</keyword>
<dbReference type="STRING" id="329884.A0A4V5NFE2"/>
<gene>
    <name evidence="1" type="ORF">B0A55_06999</name>
</gene>
<dbReference type="AlphaFoldDB" id="A0A4V5NFE2"/>
<proteinExistence type="predicted"/>
<dbReference type="EMBL" id="NAJQ01000387">
    <property type="protein sequence ID" value="TKA70689.1"/>
    <property type="molecule type" value="Genomic_DNA"/>
</dbReference>
<accession>A0A4V5NFE2</accession>
<dbReference type="OrthoDB" id="3817572at2759"/>
<organism evidence="1 2">
    <name type="scientific">Friedmanniomyces simplex</name>
    <dbReference type="NCBI Taxonomy" id="329884"/>
    <lineage>
        <taxon>Eukaryota</taxon>
        <taxon>Fungi</taxon>
        <taxon>Dikarya</taxon>
        <taxon>Ascomycota</taxon>
        <taxon>Pezizomycotina</taxon>
        <taxon>Dothideomycetes</taxon>
        <taxon>Dothideomycetidae</taxon>
        <taxon>Mycosphaerellales</taxon>
        <taxon>Teratosphaeriaceae</taxon>
        <taxon>Friedmanniomyces</taxon>
    </lineage>
</organism>
<evidence type="ECO:0000313" key="1">
    <source>
        <dbReference type="EMBL" id="TKA70689.1"/>
    </source>
</evidence>